<keyword evidence="2" id="KW-0812">Transmembrane</keyword>
<evidence type="ECO:0000313" key="3">
    <source>
        <dbReference type="EMBL" id="MBZ2166791.1"/>
    </source>
</evidence>
<keyword evidence="4" id="KW-1185">Reference proteome</keyword>
<dbReference type="RefSeq" id="WP_223792328.1">
    <property type="nucleotide sequence ID" value="NZ_JAIOUQ010000014.1"/>
</dbReference>
<keyword evidence="2" id="KW-0472">Membrane</keyword>
<organism evidence="3 4">
    <name type="scientific">Methanobacterium spitsbergense</name>
    <dbReference type="NCBI Taxonomy" id="2874285"/>
    <lineage>
        <taxon>Archaea</taxon>
        <taxon>Methanobacteriati</taxon>
        <taxon>Methanobacteriota</taxon>
        <taxon>Methanomada group</taxon>
        <taxon>Methanobacteria</taxon>
        <taxon>Methanobacteriales</taxon>
        <taxon>Methanobacteriaceae</taxon>
        <taxon>Methanobacterium</taxon>
    </lineage>
</organism>
<feature type="compositionally biased region" description="Polar residues" evidence="1">
    <location>
        <begin position="103"/>
        <end position="118"/>
    </location>
</feature>
<reference evidence="4" key="1">
    <citation type="journal article" date="2022" name="Microbiol. Resour. Announc.">
        <title>Draft Genome Sequence of a Methanogenic Archaeon from West Spitsbergen Permafrost.</title>
        <authorList>
            <person name="Trubitsyn V."/>
            <person name="Rivkina E."/>
            <person name="Shcherbakova V."/>
        </authorList>
    </citation>
    <scope>NUCLEOTIDE SEQUENCE [LARGE SCALE GENOMIC DNA]</scope>
    <source>
        <strain evidence="4">VT</strain>
    </source>
</reference>
<feature type="compositionally biased region" description="Polar residues" evidence="1">
    <location>
        <begin position="65"/>
        <end position="78"/>
    </location>
</feature>
<accession>A0A8T5V4H2</accession>
<feature type="region of interest" description="Disordered" evidence="1">
    <location>
        <begin position="65"/>
        <end position="118"/>
    </location>
</feature>
<name>A0A8T5V4H2_9EURY</name>
<evidence type="ECO:0000313" key="4">
    <source>
        <dbReference type="Proteomes" id="UP000825933"/>
    </source>
</evidence>
<feature type="transmembrane region" description="Helical" evidence="2">
    <location>
        <begin position="21"/>
        <end position="45"/>
    </location>
</feature>
<proteinExistence type="predicted"/>
<feature type="compositionally biased region" description="Low complexity" evidence="1">
    <location>
        <begin position="89"/>
        <end position="102"/>
    </location>
</feature>
<gene>
    <name evidence="3" type="ORF">K8N75_12170</name>
</gene>
<feature type="region of interest" description="Disordered" evidence="1">
    <location>
        <begin position="1"/>
        <end position="20"/>
    </location>
</feature>
<evidence type="ECO:0000256" key="2">
    <source>
        <dbReference type="SAM" id="Phobius"/>
    </source>
</evidence>
<sequence>MLAKLPEQQRKSRTSDLNNNVNTKLVGLTVVLIIMLGVTGGYLLLPLLPSAQPADIAMNLATNNTTYTPASATPTKVQDTTKSDKNKTKTTTHTNTAKINNTSPKTVKTNSVSKSNNT</sequence>
<protein>
    <submittedName>
        <fullName evidence="3">Uncharacterized protein</fullName>
    </submittedName>
</protein>
<comment type="caution">
    <text evidence="3">The sequence shown here is derived from an EMBL/GenBank/DDBJ whole genome shotgun (WGS) entry which is preliminary data.</text>
</comment>
<evidence type="ECO:0000256" key="1">
    <source>
        <dbReference type="SAM" id="MobiDB-lite"/>
    </source>
</evidence>
<keyword evidence="2" id="KW-1133">Transmembrane helix</keyword>
<dbReference type="EMBL" id="JAIOUQ010000014">
    <property type="protein sequence ID" value="MBZ2166791.1"/>
    <property type="molecule type" value="Genomic_DNA"/>
</dbReference>
<dbReference type="Proteomes" id="UP000825933">
    <property type="component" value="Unassembled WGS sequence"/>
</dbReference>
<dbReference type="AlphaFoldDB" id="A0A8T5V4H2"/>